<gene>
    <name evidence="1" type="ORF">LOK49_LG09G00993</name>
</gene>
<keyword evidence="2" id="KW-1185">Reference proteome</keyword>
<dbReference type="Proteomes" id="UP001060215">
    <property type="component" value="Chromosome 8"/>
</dbReference>
<dbReference type="EMBL" id="CM045765">
    <property type="protein sequence ID" value="KAI7999238.1"/>
    <property type="molecule type" value="Genomic_DNA"/>
</dbReference>
<evidence type="ECO:0000313" key="2">
    <source>
        <dbReference type="Proteomes" id="UP001060215"/>
    </source>
</evidence>
<proteinExistence type="predicted"/>
<reference evidence="1 2" key="1">
    <citation type="journal article" date="2022" name="Plant J.">
        <title>Chromosome-level genome of Camellia lanceoleosa provides a valuable resource for understanding genome evolution and self-incompatibility.</title>
        <authorList>
            <person name="Gong W."/>
            <person name="Xiao S."/>
            <person name="Wang L."/>
            <person name="Liao Z."/>
            <person name="Chang Y."/>
            <person name="Mo W."/>
            <person name="Hu G."/>
            <person name="Li W."/>
            <person name="Zhao G."/>
            <person name="Zhu H."/>
            <person name="Hu X."/>
            <person name="Ji K."/>
            <person name="Xiang X."/>
            <person name="Song Q."/>
            <person name="Yuan D."/>
            <person name="Jin S."/>
            <person name="Zhang L."/>
        </authorList>
    </citation>
    <scope>NUCLEOTIDE SEQUENCE [LARGE SCALE GENOMIC DNA]</scope>
    <source>
        <strain evidence="1">SQ_2022a</strain>
    </source>
</reference>
<organism evidence="1 2">
    <name type="scientific">Camellia lanceoleosa</name>
    <dbReference type="NCBI Taxonomy" id="1840588"/>
    <lineage>
        <taxon>Eukaryota</taxon>
        <taxon>Viridiplantae</taxon>
        <taxon>Streptophyta</taxon>
        <taxon>Embryophyta</taxon>
        <taxon>Tracheophyta</taxon>
        <taxon>Spermatophyta</taxon>
        <taxon>Magnoliopsida</taxon>
        <taxon>eudicotyledons</taxon>
        <taxon>Gunneridae</taxon>
        <taxon>Pentapetalae</taxon>
        <taxon>asterids</taxon>
        <taxon>Ericales</taxon>
        <taxon>Theaceae</taxon>
        <taxon>Camellia</taxon>
    </lineage>
</organism>
<accession>A0ACC0GDN1</accession>
<name>A0ACC0GDN1_9ERIC</name>
<protein>
    <submittedName>
        <fullName evidence="1">Superoxide dismutase [Cu-Zn] 2</fullName>
    </submittedName>
</protein>
<comment type="caution">
    <text evidence="1">The sequence shown here is derived from an EMBL/GenBank/DDBJ whole genome shotgun (WGS) entry which is preliminary data.</text>
</comment>
<sequence length="153" mass="16780">MVKAVVVLNSSEGVSGTVHFTQEGDVQLQLLEASLGLNLDLMVFTSMLLVIQRMVAWQLDHILILLANCMVLLRMRIAMPVTLATSQLVQMALHVSPLLTNRSLSVAQIPSLEGLLLSMETLMIWERVAMNSAQVLEMLVEGLPVVSLACRVD</sequence>
<evidence type="ECO:0000313" key="1">
    <source>
        <dbReference type="EMBL" id="KAI7999238.1"/>
    </source>
</evidence>